<accession>A0A4Q7LPI8</accession>
<protein>
    <submittedName>
        <fullName evidence="1">Uncharacterized protein</fullName>
    </submittedName>
</protein>
<name>A0A4Q7LPI8_9MICO</name>
<dbReference type="Proteomes" id="UP000293519">
    <property type="component" value="Unassembled WGS sequence"/>
</dbReference>
<keyword evidence="2" id="KW-1185">Reference proteome</keyword>
<evidence type="ECO:0000313" key="1">
    <source>
        <dbReference type="EMBL" id="RZS56067.1"/>
    </source>
</evidence>
<proteinExistence type="predicted"/>
<dbReference type="RefSeq" id="WP_028495563.1">
    <property type="nucleotide sequence ID" value="NZ_SGWW01000003.1"/>
</dbReference>
<sequence length="87" mass="9691">MRATLIDERDVTEEIHDAVFRVWGHLNGDGAVAVYEMEGASLVETIDWARANFREAWSLSADIRGSDRVTAVWLVGSDPSDRADRSV</sequence>
<reference evidence="1 2" key="1">
    <citation type="journal article" date="2015" name="Stand. Genomic Sci.">
        <title>Genomic Encyclopedia of Bacterial and Archaeal Type Strains, Phase III: the genomes of soil and plant-associated and newly described type strains.</title>
        <authorList>
            <person name="Whitman W.B."/>
            <person name="Woyke T."/>
            <person name="Klenk H.P."/>
            <person name="Zhou Y."/>
            <person name="Lilburn T.G."/>
            <person name="Beck B.J."/>
            <person name="De Vos P."/>
            <person name="Vandamme P."/>
            <person name="Eisen J.A."/>
            <person name="Garrity G."/>
            <person name="Hugenholtz P."/>
            <person name="Kyrpides N.C."/>
        </authorList>
    </citation>
    <scope>NUCLEOTIDE SEQUENCE [LARGE SCALE GENOMIC DNA]</scope>
    <source>
        <strain evidence="1 2">CV2</strain>
    </source>
</reference>
<evidence type="ECO:0000313" key="2">
    <source>
        <dbReference type="Proteomes" id="UP000293519"/>
    </source>
</evidence>
<organism evidence="1 2">
    <name type="scientific">Microcella putealis</name>
    <dbReference type="NCBI Taxonomy" id="337005"/>
    <lineage>
        <taxon>Bacteria</taxon>
        <taxon>Bacillati</taxon>
        <taxon>Actinomycetota</taxon>
        <taxon>Actinomycetes</taxon>
        <taxon>Micrococcales</taxon>
        <taxon>Microbacteriaceae</taxon>
        <taxon>Microcella</taxon>
    </lineage>
</organism>
<gene>
    <name evidence="1" type="ORF">EV141_1516</name>
</gene>
<dbReference type="AlphaFoldDB" id="A0A4Q7LPI8"/>
<dbReference type="OrthoDB" id="5121906at2"/>
<dbReference type="EMBL" id="SGWW01000003">
    <property type="protein sequence ID" value="RZS56067.1"/>
    <property type="molecule type" value="Genomic_DNA"/>
</dbReference>
<comment type="caution">
    <text evidence="1">The sequence shown here is derived from an EMBL/GenBank/DDBJ whole genome shotgun (WGS) entry which is preliminary data.</text>
</comment>